<dbReference type="Proteomes" id="UP001269372">
    <property type="component" value="Genome"/>
</dbReference>
<evidence type="ECO:0000256" key="11">
    <source>
        <dbReference type="ARBA" id="ARBA00022670"/>
    </source>
</evidence>
<comment type="function">
    <text evidence="1">Plays a role in RNA replication. It is covalently linked to the 5'terminus of both viral single-stranded RNA1 and RNA2 molecules.</text>
</comment>
<dbReference type="EMBL" id="MT375548">
    <property type="protein sequence ID" value="QNN26328.1"/>
    <property type="molecule type" value="Genomic_RNA"/>
</dbReference>
<evidence type="ECO:0000256" key="1">
    <source>
        <dbReference type="ARBA" id="ARBA00002583"/>
    </source>
</evidence>
<keyword evidence="14" id="KW-0548">Nucleotidyltransferase</keyword>
<dbReference type="Pfam" id="PF00680">
    <property type="entry name" value="RdRP_1"/>
    <property type="match status" value="1"/>
</dbReference>
<keyword evidence="9" id="KW-0191">Covalent protein-RNA linkage</keyword>
<organism evidence="32 33">
    <name type="scientific">Comovirinae sp</name>
    <dbReference type="NCBI Taxonomy" id="2767531"/>
    <lineage>
        <taxon>Viruses</taxon>
        <taxon>Riboviria</taxon>
        <taxon>Orthornavirae</taxon>
        <taxon>Pisuviricota</taxon>
        <taxon>Pisoniviricetes</taxon>
        <taxon>Picornavirales</taxon>
        <taxon>Secoviridae</taxon>
        <taxon>Comovirinae</taxon>
    </lineage>
</organism>
<dbReference type="GO" id="GO:0044165">
    <property type="term" value="C:host cell endoplasmic reticulum"/>
    <property type="evidence" value="ECO:0007669"/>
    <property type="project" value="UniProtKB-SubCell"/>
</dbReference>
<evidence type="ECO:0000256" key="3">
    <source>
        <dbReference type="ARBA" id="ARBA00003682"/>
    </source>
</evidence>
<dbReference type="Pfam" id="PF00910">
    <property type="entry name" value="RNA_helicase"/>
    <property type="match status" value="1"/>
</dbReference>
<evidence type="ECO:0000256" key="23">
    <source>
        <dbReference type="ARBA" id="ARBA00023136"/>
    </source>
</evidence>
<dbReference type="GO" id="GO:0044220">
    <property type="term" value="C:host cell perinuclear region of cytoplasm"/>
    <property type="evidence" value="ECO:0007669"/>
    <property type="project" value="UniProtKB-SubCell"/>
</dbReference>
<reference evidence="32 33" key="1">
    <citation type="submission" date="2020-04" db="EMBL/GenBank/DDBJ databases">
        <title>A new secovirirus from jujube.</title>
        <authorList>
            <person name="Li Y."/>
        </authorList>
    </citation>
    <scope>NUCLEOTIDE SEQUENCE [LARGE SCALE GENOMIC DNA]</scope>
    <source>
        <strain evidence="33">liucun</strain>
    </source>
</reference>
<dbReference type="PROSITE" id="PS50507">
    <property type="entry name" value="RDRP_SSRNA_POS"/>
    <property type="match status" value="1"/>
</dbReference>
<dbReference type="GO" id="GO:0004197">
    <property type="term" value="F:cysteine-type endopeptidase activity"/>
    <property type="evidence" value="ECO:0007669"/>
    <property type="project" value="InterPro"/>
</dbReference>
<evidence type="ECO:0000256" key="28">
    <source>
        <dbReference type="SAM" id="Phobius"/>
    </source>
</evidence>
<dbReference type="GO" id="GO:0003724">
    <property type="term" value="F:RNA helicase activity"/>
    <property type="evidence" value="ECO:0007669"/>
    <property type="project" value="InterPro"/>
</dbReference>
<dbReference type="GO" id="GO:0033644">
    <property type="term" value="C:host cell membrane"/>
    <property type="evidence" value="ECO:0007669"/>
    <property type="project" value="UniProtKB-SubCell"/>
</dbReference>
<keyword evidence="23 28" id="KW-0472">Membrane</keyword>
<dbReference type="Gene3D" id="2.40.10.10">
    <property type="entry name" value="Trypsin-like serine proteases"/>
    <property type="match status" value="1"/>
</dbReference>
<keyword evidence="10" id="KW-0597">Phosphoprotein</keyword>
<feature type="domain" description="RdRp catalytic" evidence="29">
    <location>
        <begin position="1405"/>
        <end position="1531"/>
    </location>
</feature>
<sequence length="1834" mass="203644">MAPFWFTNFSSLNDFLRLSETQQYHMLVQRVAERKRLLRRHEDLFFLACVFTTSVDVIDKWPGLVRPNELCVIGPAELEYDYNQLASGLSSYEDLVAYTRGLSIEHFNRDLVIDGQIGIERVSHPEDAVSFGQHFGSTLVSAFSKGKQAILTYAGSKWSTICDKLRSIFEKTLGCFFDVFAARCTWIKEYWAMVANKAQELYETTMPFMAGYRELMQIGMALIASVAMITFAERFLVAINILATPIGLTKLFIPAAIAIFGITGFMEFTSGGGTVKEALFGMVMNFLSVLPDWLVPSDGKKGGGGSTAQFAPSSVLQGFTSMINCFSNAGLNEMGKSAQALNSITSAVKNLKNGALAGVGYVASALESLLGTQAAELGDIGLVLGLGLQEWLEEIDALEEHFRIVQSSSKDLLMRATVLASKGSKLVAAIATKAVSPSTQVSNILIKANERVRKLQAALMLQGAGGSRIMPFVIAFVGKSRTGKTLLTTKMAQSICNHDGLPEANVYSRQPQDPYWSGYRRQHVVIQDDFAAVEQDVSDESSLMQLISSQECRLNMADLAEKGMFFDSGAFIYSSNFEDASPHSKVHDKEAFRNRRNVVVRVEIDTDREYKASDPTANQKYSVLKFVDGSPVVEAEFTSYDDLECHILNAYAVHVEEKRANLSSAVPVDPIKRGMHSMFDCFARDARNLGEALEIELEPGTRPFLLWLKQVWCVKDNELVCLPYESKICEESPGIMSLGRTLEALRSAPNINSVSLLYLERVMKELKELPGWNLSLEQWSLEPHIQDFVRSLSLEQRVVLILCHREFCRQNDEGTWVEKLVAVMKQGKDRIAAAIARWPMYAKAAMGVTLVVVLGGALWQILKVLASLCTGGGFTTAGGCLGYMHAIAQSKPPSRNTDSDYRFKNIPLRARHNRARGQNDCEFTSAQVAAKHLVCLKVGESETMAMILPGKRLMVVNHFARKIVCPMRAVIQRADGINLYCSLSPQRKELIEGSELATFHIPTLPEIRKSALRDIAWDSEMLATGEMQIRLYVFKYSEECGSHTYEYMDGIAHVVTKQLSIESGDYVRVIPKYLNYNIPTVNMDCGGLVLARIKGSWQIVGMHVAGTGNEGQACFIPGVPGSSVDETIPTSKGQCDLDTFMHFHEEVVASGPALVNVGKMKEKIFTPTKTKLVEVPKEWQIFGAETKEPSILSAEDPRIPENHRPFNVHEKGMRKYKQSCSDLDQHLLDGVVREIVEEFRDAGAEKFRSVDMHVALNGEVGCDYFDSIVTATSEGFPWVLERNGDKGKVRYLEGEPGNWNLPKDGPLERACTELEVAAREGRSKPLVGIECVKDELLPLRKIYADPKSRLFTVLPQEYNIVLRKFTLPFVAWMMKNRSQLCSQVGINPYSREWNRLAMSLQEKGSDILCCDYSSFDGLCTPQLMEAMTEIMGSFYERSEKMAIKTLLMSVFQRYSICGGRVYQVFGGIPSGIALTVILNSLMNEILVRYCWKRLMKPEGPMMMNAFKVHCAMVVYGDDNLISVGAAVKSAFNGKTLKGEMAKIGVTITDGIDKTSPVLEFRRLEQCDFLKRGFKLNSQGLWTAPQEKVSLFSQLVYVRESSYDSLAEAFRANGENVLREMWLHGPEAAKDFRDRFNNLGLSKLPSLAMVEAFHDEQMGSSVRALSVDLFSNTAFLGSLAATTTESSKMRLTPEVCASTLGLEDAGDFLVCIGIPVPKNREGIQINFRVGTGRGGLPTAENLRMVLCSKGAVIRKTILSQIRQNGRKVTFVSPNGNVVAMICALAWMRACGIVDKDFVSAGYQRAVEVCSRLGYDEQMQEILLSDPAPTFRPSGW</sequence>
<evidence type="ECO:0000256" key="20">
    <source>
        <dbReference type="ARBA" id="ARBA00022870"/>
    </source>
</evidence>
<keyword evidence="17" id="KW-0347">Helicase</keyword>
<keyword evidence="13 28" id="KW-0812">Transmembrane</keyword>
<dbReference type="InterPro" id="IPR014759">
    <property type="entry name" value="Helicase_SF3_ssRNA_vir"/>
</dbReference>
<dbReference type="InterPro" id="IPR044067">
    <property type="entry name" value="PCV_3C_PRO"/>
</dbReference>
<evidence type="ECO:0000256" key="21">
    <source>
        <dbReference type="ARBA" id="ARBA00022953"/>
    </source>
</evidence>
<feature type="transmembrane region" description="Helical" evidence="28">
    <location>
        <begin position="215"/>
        <end position="236"/>
    </location>
</feature>
<dbReference type="Gene3D" id="3.30.70.270">
    <property type="match status" value="1"/>
</dbReference>
<dbReference type="InterPro" id="IPR043504">
    <property type="entry name" value="Peptidase_S1_PA_chymotrypsin"/>
</dbReference>
<proteinExistence type="predicted"/>
<evidence type="ECO:0000256" key="13">
    <source>
        <dbReference type="ARBA" id="ARBA00022692"/>
    </source>
</evidence>
<evidence type="ECO:0000256" key="2">
    <source>
        <dbReference type="ARBA" id="ARBA00003602"/>
    </source>
</evidence>
<dbReference type="InterPro" id="IPR043502">
    <property type="entry name" value="DNA/RNA_pol_sf"/>
</dbReference>
<dbReference type="Pfam" id="PF00548">
    <property type="entry name" value="Peptidase_C3"/>
    <property type="match status" value="1"/>
</dbReference>
<keyword evidence="25" id="KW-1035">Host cytoplasm</keyword>
<keyword evidence="16" id="KW-0378">Hydrolase</keyword>
<dbReference type="InterPro" id="IPR000605">
    <property type="entry name" value="Helicase_SF3_ssDNA/RNA_vir"/>
</dbReference>
<keyword evidence="20" id="KW-1043">Host membrane</keyword>
<dbReference type="SUPFAM" id="SSF50494">
    <property type="entry name" value="Trypsin-like serine proteases"/>
    <property type="match status" value="1"/>
</dbReference>
<evidence type="ECO:0000259" key="29">
    <source>
        <dbReference type="PROSITE" id="PS50507"/>
    </source>
</evidence>
<dbReference type="PROSITE" id="PS51874">
    <property type="entry name" value="PCV_3C_PRO"/>
    <property type="match status" value="1"/>
</dbReference>
<name>A0A861M2E1_9SECO</name>
<keyword evidence="19" id="KW-0067">ATP-binding</keyword>
<evidence type="ECO:0000256" key="15">
    <source>
        <dbReference type="ARBA" id="ARBA00022741"/>
    </source>
</evidence>
<keyword evidence="24" id="KW-1038">Host endoplasmic reticulum</keyword>
<evidence type="ECO:0000256" key="22">
    <source>
        <dbReference type="ARBA" id="ARBA00022989"/>
    </source>
</evidence>
<evidence type="ECO:0000256" key="7">
    <source>
        <dbReference type="ARBA" id="ARBA00020936"/>
    </source>
</evidence>
<comment type="function">
    <text evidence="2">Thiol protease that cleaves the RNA1 and RNA2 polyproteins.</text>
</comment>
<dbReference type="InterPro" id="IPR000199">
    <property type="entry name" value="Peptidase_C3A/C3B_picornavir"/>
</dbReference>
<comment type="subcellular location">
    <subcellularLocation>
        <location evidence="4">Host cytoplasm</location>
    </subcellularLocation>
    <subcellularLocation>
        <location evidence="5">Host endoplasmic reticulum</location>
    </subcellularLocation>
    <subcellularLocation>
        <location evidence="6">Host membrane</location>
        <topology evidence="6">Single-pass membrane protein</topology>
    </subcellularLocation>
</comment>
<evidence type="ECO:0000256" key="12">
    <source>
        <dbReference type="ARBA" id="ARBA00022679"/>
    </source>
</evidence>
<keyword evidence="18" id="KW-0788">Thiol protease</keyword>
<dbReference type="GO" id="GO:0006508">
    <property type="term" value="P:proteolysis"/>
    <property type="evidence" value="ECO:0007669"/>
    <property type="project" value="UniProtKB-KW"/>
</dbReference>
<evidence type="ECO:0000256" key="4">
    <source>
        <dbReference type="ARBA" id="ARBA00004192"/>
    </source>
</evidence>
<dbReference type="PROSITE" id="PS51218">
    <property type="entry name" value="SF3_HELICASE_2"/>
    <property type="match status" value="1"/>
</dbReference>
<evidence type="ECO:0000259" key="30">
    <source>
        <dbReference type="PROSITE" id="PS51218"/>
    </source>
</evidence>
<keyword evidence="21" id="KW-0693">Viral RNA replication</keyword>
<evidence type="ECO:0000256" key="16">
    <source>
        <dbReference type="ARBA" id="ARBA00022801"/>
    </source>
</evidence>
<accession>A0A861M2E1</accession>
<keyword evidence="33" id="KW-1185">Reference proteome</keyword>
<dbReference type="InterPro" id="IPR001205">
    <property type="entry name" value="RNA-dir_pol_C"/>
</dbReference>
<dbReference type="SUPFAM" id="SSF56672">
    <property type="entry name" value="DNA/RNA polymerases"/>
    <property type="match status" value="1"/>
</dbReference>
<dbReference type="GO" id="GO:0003723">
    <property type="term" value="F:RNA binding"/>
    <property type="evidence" value="ECO:0007669"/>
    <property type="project" value="InterPro"/>
</dbReference>
<comment type="function">
    <text evidence="27">Down-regulates the RNA1 polyprotein processing and enhances trans-cleavage of RNA2 polyproteins. The protease cofactor and the putative helicase seem to target the replication complexes to ER membranes. Their physical association causes the membrane rearrangement of host ER that may result in formation of the small membranous vesicles that are the site of viral RNA synthesis.</text>
</comment>
<protein>
    <recommendedName>
        <fullName evidence="7">RNA1 polyprotein</fullName>
    </recommendedName>
    <alternativeName>
        <fullName evidence="26">Genome polyprotein B</fullName>
    </alternativeName>
</protein>
<evidence type="ECO:0000256" key="19">
    <source>
        <dbReference type="ARBA" id="ARBA00022840"/>
    </source>
</evidence>
<evidence type="ECO:0000259" key="31">
    <source>
        <dbReference type="PROSITE" id="PS51874"/>
    </source>
</evidence>
<evidence type="ECO:0000256" key="6">
    <source>
        <dbReference type="ARBA" id="ARBA00004379"/>
    </source>
</evidence>
<evidence type="ECO:0000256" key="24">
    <source>
        <dbReference type="ARBA" id="ARBA00023184"/>
    </source>
</evidence>
<feature type="domain" description="Peptidase C3" evidence="31">
    <location>
        <begin position="918"/>
        <end position="1124"/>
    </location>
</feature>
<dbReference type="InterPro" id="IPR009003">
    <property type="entry name" value="Peptidase_S1_PA"/>
</dbReference>
<evidence type="ECO:0000256" key="18">
    <source>
        <dbReference type="ARBA" id="ARBA00022807"/>
    </source>
</evidence>
<feature type="domain" description="SF3 helicase" evidence="30">
    <location>
        <begin position="451"/>
        <end position="617"/>
    </location>
</feature>
<evidence type="ECO:0000256" key="25">
    <source>
        <dbReference type="ARBA" id="ARBA00023200"/>
    </source>
</evidence>
<dbReference type="GO" id="GO:0005524">
    <property type="term" value="F:ATP binding"/>
    <property type="evidence" value="ECO:0007669"/>
    <property type="project" value="UniProtKB-KW"/>
</dbReference>
<evidence type="ECO:0000313" key="32">
    <source>
        <dbReference type="EMBL" id="QNN26328.1"/>
    </source>
</evidence>
<evidence type="ECO:0000256" key="17">
    <source>
        <dbReference type="ARBA" id="ARBA00022806"/>
    </source>
</evidence>
<evidence type="ECO:0000313" key="33">
    <source>
        <dbReference type="Proteomes" id="UP001269372"/>
    </source>
</evidence>
<evidence type="ECO:0000256" key="8">
    <source>
        <dbReference type="ARBA" id="ARBA00022484"/>
    </source>
</evidence>
<keyword evidence="11" id="KW-0645">Protease</keyword>
<dbReference type="GO" id="GO:0003968">
    <property type="term" value="F:RNA-directed RNA polymerase activity"/>
    <property type="evidence" value="ECO:0007669"/>
    <property type="project" value="UniProtKB-KW"/>
</dbReference>
<evidence type="ECO:0000256" key="26">
    <source>
        <dbReference type="ARBA" id="ARBA00032135"/>
    </source>
</evidence>
<keyword evidence="8" id="KW-0696">RNA-directed RNA polymerase</keyword>
<feature type="transmembrane region" description="Helical" evidence="28">
    <location>
        <begin position="248"/>
        <end position="266"/>
    </location>
</feature>
<evidence type="ECO:0000256" key="9">
    <source>
        <dbReference type="ARBA" id="ARBA00022520"/>
    </source>
</evidence>
<reference evidence="33" key="2">
    <citation type="submission" date="2020-04" db="EMBL/GenBank/DDBJ databases">
        <title>A new secovirus from jujube.</title>
        <authorList>
            <person name="Li Y."/>
        </authorList>
    </citation>
    <scope>NUCLEOTIDE SEQUENCE [LARGE SCALE GENOMIC DNA]</scope>
    <source>
        <strain evidence="33">liucun</strain>
    </source>
</reference>
<evidence type="ECO:0000256" key="14">
    <source>
        <dbReference type="ARBA" id="ARBA00022695"/>
    </source>
</evidence>
<comment type="function">
    <text evidence="3">Replicates the viral genome.</text>
</comment>
<dbReference type="GO" id="GO:0039694">
    <property type="term" value="P:viral RNA genome replication"/>
    <property type="evidence" value="ECO:0007669"/>
    <property type="project" value="InterPro"/>
</dbReference>
<dbReference type="GO" id="GO:0006351">
    <property type="term" value="P:DNA-templated transcription"/>
    <property type="evidence" value="ECO:0007669"/>
    <property type="project" value="InterPro"/>
</dbReference>
<dbReference type="InterPro" id="IPR007094">
    <property type="entry name" value="RNA-dir_pol_PSvirus"/>
</dbReference>
<evidence type="ECO:0000256" key="10">
    <source>
        <dbReference type="ARBA" id="ARBA00022553"/>
    </source>
</evidence>
<evidence type="ECO:0000256" key="5">
    <source>
        <dbReference type="ARBA" id="ARBA00004354"/>
    </source>
</evidence>
<keyword evidence="12" id="KW-0808">Transferase</keyword>
<keyword evidence="15" id="KW-0547">Nucleotide-binding</keyword>
<dbReference type="InterPro" id="IPR043128">
    <property type="entry name" value="Rev_trsase/Diguanyl_cyclase"/>
</dbReference>
<evidence type="ECO:0000256" key="27">
    <source>
        <dbReference type="ARBA" id="ARBA00045667"/>
    </source>
</evidence>
<keyword evidence="22 28" id="KW-1133">Transmembrane helix</keyword>